<gene>
    <name evidence="4" type="ORF">KDA82_16930</name>
</gene>
<comment type="caution">
    <text evidence="4">The sequence shown here is derived from an EMBL/GenBank/DDBJ whole genome shotgun (WGS) entry which is preliminary data.</text>
</comment>
<feature type="region of interest" description="Disordered" evidence="1">
    <location>
        <begin position="1"/>
        <end position="23"/>
    </location>
</feature>
<evidence type="ECO:0000259" key="3">
    <source>
        <dbReference type="Pfam" id="PF11887"/>
    </source>
</evidence>
<dbReference type="EMBL" id="JAGSMN010000365">
    <property type="protein sequence ID" value="MBR7674673.1"/>
    <property type="molecule type" value="Genomic_DNA"/>
</dbReference>
<proteinExistence type="predicted"/>
<organism evidence="4 5">
    <name type="scientific">Streptomyces daliensis</name>
    <dbReference type="NCBI Taxonomy" id="299421"/>
    <lineage>
        <taxon>Bacteria</taxon>
        <taxon>Bacillati</taxon>
        <taxon>Actinomycetota</taxon>
        <taxon>Actinomycetes</taxon>
        <taxon>Kitasatosporales</taxon>
        <taxon>Streptomycetaceae</taxon>
        <taxon>Streptomyces</taxon>
    </lineage>
</organism>
<dbReference type="PANTHER" id="PTHR33371:SF4">
    <property type="entry name" value="INTERMEMBRANE PHOSPHOLIPID TRANSPORT SYSTEM BINDING PROTEIN MLAD"/>
    <property type="match status" value="1"/>
</dbReference>
<dbReference type="Pfam" id="PF02470">
    <property type="entry name" value="MlaD"/>
    <property type="match status" value="1"/>
</dbReference>
<protein>
    <submittedName>
        <fullName evidence="4">MCE family protein</fullName>
    </submittedName>
</protein>
<evidence type="ECO:0000256" key="1">
    <source>
        <dbReference type="SAM" id="MobiDB-lite"/>
    </source>
</evidence>
<dbReference type="InterPro" id="IPR024516">
    <property type="entry name" value="Mce_C"/>
</dbReference>
<dbReference type="Pfam" id="PF11887">
    <property type="entry name" value="Mce4_CUP1"/>
    <property type="match status" value="1"/>
</dbReference>
<evidence type="ECO:0000259" key="2">
    <source>
        <dbReference type="Pfam" id="PF02470"/>
    </source>
</evidence>
<dbReference type="PANTHER" id="PTHR33371">
    <property type="entry name" value="INTERMEMBRANE PHOSPHOLIPID TRANSPORT SYSTEM BINDING PROTEIN MLAD-RELATED"/>
    <property type="match status" value="1"/>
</dbReference>
<feature type="region of interest" description="Disordered" evidence="1">
    <location>
        <begin position="353"/>
        <end position="382"/>
    </location>
</feature>
<dbReference type="InterPro" id="IPR052336">
    <property type="entry name" value="MlaD_Phospholipid_Transporter"/>
</dbReference>
<feature type="compositionally biased region" description="Polar residues" evidence="1">
    <location>
        <begin position="1"/>
        <end position="11"/>
    </location>
</feature>
<feature type="domain" description="Mce/MlaD" evidence="2">
    <location>
        <begin position="66"/>
        <end position="140"/>
    </location>
</feature>
<evidence type="ECO:0000313" key="4">
    <source>
        <dbReference type="EMBL" id="MBR7674673.1"/>
    </source>
</evidence>
<dbReference type="AlphaFoldDB" id="A0A8T4IVT6"/>
<dbReference type="InterPro" id="IPR005693">
    <property type="entry name" value="Mce"/>
</dbReference>
<name>A0A8T4IVT6_9ACTN</name>
<dbReference type="GO" id="GO:0005576">
    <property type="term" value="C:extracellular region"/>
    <property type="evidence" value="ECO:0007669"/>
    <property type="project" value="TreeGrafter"/>
</dbReference>
<keyword evidence="5" id="KW-1185">Reference proteome</keyword>
<feature type="compositionally biased region" description="Gly residues" evidence="1">
    <location>
        <begin position="367"/>
        <end position="382"/>
    </location>
</feature>
<dbReference type="Proteomes" id="UP000675554">
    <property type="component" value="Unassembled WGS sequence"/>
</dbReference>
<sequence length="382" mass="39346">MAKRTSTTASGQRERPPHPPRPRRVRRLRLAALGVTLALLGVTAAGAAGLPVAADVSAGLGLGGDGKRITAYFDRAVSVHEGSDVRVLGVRTGSVTSVRPRGRRVEVTLHLDEGVKVPANARAAVVAPSVVSGRYVQLAPAWTRGAQIQDGAVLPAERNATPLEVDELVDSLTGLSEALGPGGANKDGALSDLIGTGARNLDGNGKALGDTVEQLGSASKALAGSKGDLTGTIEELQKFTALLKKNDGKVRKSERQLSQVATFLADDKENLAAALKQLGGALGKVKDFIRDNRGELKTGVGRLAKVTDALVEQRASLAEALDTAPLAADNTTRAYNPRTGTIDGRADINELSMLPLPASGTPHSARGGNGGEAGKTGKGAER</sequence>
<reference evidence="4" key="1">
    <citation type="submission" date="2021-04" db="EMBL/GenBank/DDBJ databases">
        <title>Sequencing of actinobacteria type strains.</title>
        <authorList>
            <person name="Nguyen G.-S."/>
            <person name="Wentzel A."/>
        </authorList>
    </citation>
    <scope>NUCLEOTIDE SEQUENCE</scope>
    <source>
        <strain evidence="4">DSM 42095</strain>
    </source>
</reference>
<evidence type="ECO:0000313" key="5">
    <source>
        <dbReference type="Proteomes" id="UP000675554"/>
    </source>
</evidence>
<accession>A0A8T4IVT6</accession>
<dbReference type="NCBIfam" id="TIGR00996">
    <property type="entry name" value="Mtu_fam_mce"/>
    <property type="match status" value="1"/>
</dbReference>
<feature type="domain" description="Mammalian cell entry C-terminal" evidence="3">
    <location>
        <begin position="146"/>
        <end position="332"/>
    </location>
</feature>
<dbReference type="InterPro" id="IPR003399">
    <property type="entry name" value="Mce/MlaD"/>
</dbReference>